<dbReference type="AlphaFoldDB" id="E3JAZ9"/>
<keyword evidence="2" id="KW-0449">Lipoprotein</keyword>
<feature type="signal peptide" evidence="1">
    <location>
        <begin position="1"/>
        <end position="29"/>
    </location>
</feature>
<dbReference type="InParanoid" id="E3JAZ9"/>
<protein>
    <submittedName>
        <fullName evidence="2">Putative lipoprotein</fullName>
    </submittedName>
</protein>
<sequence precursor="true">MAYRRSRAFSLLIAATALGSVLSTAPAEASVVSSHVTGTAYHCYWRTVSGHWVWENGHRRWVPPHSVRVCG</sequence>
<organism evidence="2 3">
    <name type="scientific">Pseudofrankia inefficax (strain DSM 45817 / CECT 9037 / DDB 130130 / EuI1c)</name>
    <name type="common">Frankia inefficax</name>
    <dbReference type="NCBI Taxonomy" id="298654"/>
    <lineage>
        <taxon>Bacteria</taxon>
        <taxon>Bacillati</taxon>
        <taxon>Actinomycetota</taxon>
        <taxon>Actinomycetes</taxon>
        <taxon>Frankiales</taxon>
        <taxon>Frankiaceae</taxon>
        <taxon>Pseudofrankia</taxon>
    </lineage>
</organism>
<evidence type="ECO:0000313" key="2">
    <source>
        <dbReference type="EMBL" id="ADP84620.1"/>
    </source>
</evidence>
<accession>E3JAZ9</accession>
<dbReference type="KEGG" id="fri:FraEuI1c_6650"/>
<reference evidence="2 3" key="1">
    <citation type="submission" date="2010-10" db="EMBL/GenBank/DDBJ databases">
        <title>Complete sequence of Frankia sp. EuI1c.</title>
        <authorList>
            <consortium name="US DOE Joint Genome Institute"/>
            <person name="Lucas S."/>
            <person name="Copeland A."/>
            <person name="Lapidus A."/>
            <person name="Cheng J.-F."/>
            <person name="Bruce D."/>
            <person name="Goodwin L."/>
            <person name="Pitluck S."/>
            <person name="Chertkov O."/>
            <person name="Detter J.C."/>
            <person name="Han C."/>
            <person name="Tapia R."/>
            <person name="Land M."/>
            <person name="Hauser L."/>
            <person name="Jeffries C."/>
            <person name="Kyrpides N."/>
            <person name="Ivanova N."/>
            <person name="Mikhailova N."/>
            <person name="Beauchemin N."/>
            <person name="Sen A."/>
            <person name="Sur S.A."/>
            <person name="Gtari M."/>
            <person name="Wall L."/>
            <person name="Tisa L."/>
            <person name="Woyke T."/>
        </authorList>
    </citation>
    <scope>NUCLEOTIDE SEQUENCE [LARGE SCALE GENOMIC DNA]</scope>
    <source>
        <strain evidence="3">DSM 45817 / CECT 9037 / EuI1c</strain>
    </source>
</reference>
<proteinExistence type="predicted"/>
<dbReference type="EMBL" id="CP002299">
    <property type="protein sequence ID" value="ADP84620.1"/>
    <property type="molecule type" value="Genomic_DNA"/>
</dbReference>
<dbReference type="HOGENOM" id="CLU_2734179_0_0_11"/>
<gene>
    <name evidence="2" type="ordered locus">FraEuI1c_6650</name>
</gene>
<evidence type="ECO:0000313" key="3">
    <source>
        <dbReference type="Proteomes" id="UP000002484"/>
    </source>
</evidence>
<dbReference type="Proteomes" id="UP000002484">
    <property type="component" value="Chromosome"/>
</dbReference>
<keyword evidence="1" id="KW-0732">Signal</keyword>
<keyword evidence="3" id="KW-1185">Reference proteome</keyword>
<dbReference type="STRING" id="298654.FraEuI1c_6650"/>
<name>E3JAZ9_PSEI1</name>
<evidence type="ECO:0000256" key="1">
    <source>
        <dbReference type="SAM" id="SignalP"/>
    </source>
</evidence>
<feature type="chain" id="PRO_5003172757" evidence="1">
    <location>
        <begin position="30"/>
        <end position="71"/>
    </location>
</feature>